<comment type="caution">
    <text evidence="2">The sequence shown here is derived from an EMBL/GenBank/DDBJ whole genome shotgun (WGS) entry which is preliminary data.</text>
</comment>
<sequence length="605" mass="70710">MTIYYHKKFSYNLLIKFFRNFMQFAHPLPKDEVMFYQFSDMDCYGKSFVLQTNDKYSDKFYDSQISSLEALCDVYLNQMNSHPAFDIPNIPKSRNIVPSVRYCYYKIEHIIEKVSLYNTHFYSNASNIVLYIINILRECKETKKITKKCSFNELKNFFDSEFMESPIIKKAPIKLQYYSKYIERHLKDERFIDSSEEIVCQAISSFANIYDKDTMFIIPNLADELFNTFVYLENGYKEFDLLVKQILQNSTTDRMSLLPLKILLRKYKQVFHIKHSVDRMVVRFSIIRTTFSRLYLLSPNYLKNSLQSRTNSNSPSTPKKIPKTNPIKKNNPIIRATTVPNTFNTPKSELKIKHTTKHQRNSKIEYQTEMNNISLTTPETANKTNTQHNILNQSNQANDQICNSVSDEVLNSNDHFFEVCEILRWFSPNAMKINSNLLNDKMMDIPFVNLVNNEPLLKDAAFFISDTQFLTCPLDIIASVYYSLKMIEQFLHKCSFEKKVGQFAWMFDNDKKNGTNFIEFDDIFPLFCLLFAYSPPTNALAIGNAVMSFCDIKLSHSFDYSRLFFKSAVDFILSYKIANLINESMISDDEELSDPLGLNTSQVTE</sequence>
<proteinExistence type="predicted"/>
<feature type="compositionally biased region" description="Low complexity" evidence="1">
    <location>
        <begin position="311"/>
        <end position="329"/>
    </location>
</feature>
<evidence type="ECO:0000256" key="1">
    <source>
        <dbReference type="SAM" id="MobiDB-lite"/>
    </source>
</evidence>
<evidence type="ECO:0000313" key="3">
    <source>
        <dbReference type="Proteomes" id="UP000179807"/>
    </source>
</evidence>
<evidence type="ECO:0008006" key="4">
    <source>
        <dbReference type="Google" id="ProtNLM"/>
    </source>
</evidence>
<dbReference type="Proteomes" id="UP000179807">
    <property type="component" value="Unassembled WGS sequence"/>
</dbReference>
<name>A0A1J4KLI8_9EUKA</name>
<protein>
    <recommendedName>
        <fullName evidence="4">VPS9 domain-containing protein</fullName>
    </recommendedName>
</protein>
<dbReference type="InterPro" id="IPR037191">
    <property type="entry name" value="VPS9_dom_sf"/>
</dbReference>
<accession>A0A1J4KLI8</accession>
<feature type="region of interest" description="Disordered" evidence="1">
    <location>
        <begin position="306"/>
        <end position="329"/>
    </location>
</feature>
<organism evidence="2 3">
    <name type="scientific">Tritrichomonas foetus</name>
    <dbReference type="NCBI Taxonomy" id="1144522"/>
    <lineage>
        <taxon>Eukaryota</taxon>
        <taxon>Metamonada</taxon>
        <taxon>Parabasalia</taxon>
        <taxon>Tritrichomonadida</taxon>
        <taxon>Tritrichomonadidae</taxon>
        <taxon>Tritrichomonas</taxon>
    </lineage>
</organism>
<dbReference type="AlphaFoldDB" id="A0A1J4KLI8"/>
<dbReference type="RefSeq" id="XP_068365138.1">
    <property type="nucleotide sequence ID" value="XM_068500086.1"/>
</dbReference>
<dbReference type="SUPFAM" id="SSF109993">
    <property type="entry name" value="VPS9 domain"/>
    <property type="match status" value="1"/>
</dbReference>
<evidence type="ECO:0000313" key="2">
    <source>
        <dbReference type="EMBL" id="OHT12002.1"/>
    </source>
</evidence>
<keyword evidence="3" id="KW-1185">Reference proteome</keyword>
<reference evidence="2" key="1">
    <citation type="submission" date="2016-10" db="EMBL/GenBank/DDBJ databases">
        <authorList>
            <person name="Benchimol M."/>
            <person name="Almeida L.G."/>
            <person name="Vasconcelos A.T."/>
            <person name="Perreira-Neves A."/>
            <person name="Rosa I.A."/>
            <person name="Tasca T."/>
            <person name="Bogo M.R."/>
            <person name="de Souza W."/>
        </authorList>
    </citation>
    <scope>NUCLEOTIDE SEQUENCE [LARGE SCALE GENOMIC DNA]</scope>
    <source>
        <strain evidence="2">K</strain>
    </source>
</reference>
<dbReference type="GeneID" id="94834790"/>
<gene>
    <name evidence="2" type="ORF">TRFO_18282</name>
</gene>
<dbReference type="EMBL" id="MLAK01000573">
    <property type="protein sequence ID" value="OHT12002.1"/>
    <property type="molecule type" value="Genomic_DNA"/>
</dbReference>
<dbReference type="VEuPathDB" id="TrichDB:TRFO_18282"/>